<evidence type="ECO:0000259" key="1">
    <source>
        <dbReference type="Pfam" id="PF07883"/>
    </source>
</evidence>
<dbReference type="AlphaFoldDB" id="A0A1F7JIK7"/>
<dbReference type="InterPro" id="IPR013096">
    <property type="entry name" value="Cupin_2"/>
</dbReference>
<gene>
    <name evidence="2" type="ORF">A3H78_06010</name>
</gene>
<dbReference type="EMBL" id="MGAV01000004">
    <property type="protein sequence ID" value="OGK55421.1"/>
    <property type="molecule type" value="Genomic_DNA"/>
</dbReference>
<dbReference type="Proteomes" id="UP000177418">
    <property type="component" value="Unassembled WGS sequence"/>
</dbReference>
<dbReference type="Pfam" id="PF07883">
    <property type="entry name" value="Cupin_2"/>
    <property type="match status" value="1"/>
</dbReference>
<dbReference type="InterPro" id="IPR014710">
    <property type="entry name" value="RmlC-like_jellyroll"/>
</dbReference>
<evidence type="ECO:0000313" key="2">
    <source>
        <dbReference type="EMBL" id="OGK55421.1"/>
    </source>
</evidence>
<dbReference type="InterPro" id="IPR011051">
    <property type="entry name" value="RmlC_Cupin_sf"/>
</dbReference>
<proteinExistence type="predicted"/>
<dbReference type="SUPFAM" id="SSF51182">
    <property type="entry name" value="RmlC-like cupins"/>
    <property type="match status" value="1"/>
</dbReference>
<dbReference type="PANTHER" id="PTHR43346:SF1">
    <property type="entry name" value="QUERCETIN 2,3-DIOXYGENASE-RELATED"/>
    <property type="match status" value="1"/>
</dbReference>
<dbReference type="CDD" id="cd02223">
    <property type="entry name" value="cupin_Bh2720-like"/>
    <property type="match status" value="1"/>
</dbReference>
<evidence type="ECO:0000313" key="3">
    <source>
        <dbReference type="Proteomes" id="UP000177418"/>
    </source>
</evidence>
<accession>A0A1F7JIK7</accession>
<name>A0A1F7JIK7_9BACT</name>
<dbReference type="Gene3D" id="2.60.120.10">
    <property type="entry name" value="Jelly Rolls"/>
    <property type="match status" value="1"/>
</dbReference>
<sequence>MKGYVVNIEDKTQKNEYFREVLFTTDKSQLVVMALQPGEDIGEEVHPEHDQFIRVESGQGKAVLNGEESMLDDGSAVVIPAGTKHNIINTCPNVMKLYTIYTPPEHKDGTIHKTKQEALIEHPAV</sequence>
<feature type="domain" description="Cupin type-2" evidence="1">
    <location>
        <begin position="32"/>
        <end position="101"/>
    </location>
</feature>
<comment type="caution">
    <text evidence="2">The sequence shown here is derived from an EMBL/GenBank/DDBJ whole genome shotgun (WGS) entry which is preliminary data.</text>
</comment>
<reference evidence="2 3" key="1">
    <citation type="journal article" date="2016" name="Nat. Commun.">
        <title>Thousands of microbial genomes shed light on interconnected biogeochemical processes in an aquifer system.</title>
        <authorList>
            <person name="Anantharaman K."/>
            <person name="Brown C.T."/>
            <person name="Hug L.A."/>
            <person name="Sharon I."/>
            <person name="Castelle C.J."/>
            <person name="Probst A.J."/>
            <person name="Thomas B.C."/>
            <person name="Singh A."/>
            <person name="Wilkins M.J."/>
            <person name="Karaoz U."/>
            <person name="Brodie E.L."/>
            <person name="Williams K.H."/>
            <person name="Hubbard S.S."/>
            <person name="Banfield J.F."/>
        </authorList>
    </citation>
    <scope>NUCLEOTIDE SEQUENCE [LARGE SCALE GENOMIC DNA]</scope>
</reference>
<dbReference type="InterPro" id="IPR052538">
    <property type="entry name" value="Flavonoid_dioxygenase-like"/>
</dbReference>
<dbReference type="PANTHER" id="PTHR43346">
    <property type="entry name" value="LIGAND BINDING DOMAIN PROTEIN, PUTATIVE (AFU_ORTHOLOGUE AFUA_6G14370)-RELATED"/>
    <property type="match status" value="1"/>
</dbReference>
<protein>
    <submittedName>
        <fullName evidence="2">Cupin</fullName>
    </submittedName>
</protein>
<organism evidence="2 3">
    <name type="scientific">Candidatus Roizmanbacteria bacterium RIFCSPLOWO2_02_FULL_36_11</name>
    <dbReference type="NCBI Taxonomy" id="1802071"/>
    <lineage>
        <taxon>Bacteria</taxon>
        <taxon>Candidatus Roizmaniibacteriota</taxon>
    </lineage>
</organism>